<evidence type="ECO:0000256" key="1">
    <source>
        <dbReference type="SAM" id="MobiDB-lite"/>
    </source>
</evidence>
<dbReference type="SUPFAM" id="SSF82199">
    <property type="entry name" value="SET domain"/>
    <property type="match status" value="1"/>
</dbReference>
<evidence type="ECO:0000313" key="3">
    <source>
        <dbReference type="Proteomes" id="UP000236333"/>
    </source>
</evidence>
<accession>A0A2J7ZZ09</accession>
<feature type="compositionally biased region" description="Pro residues" evidence="1">
    <location>
        <begin position="505"/>
        <end position="518"/>
    </location>
</feature>
<feature type="region of interest" description="Disordered" evidence="1">
    <location>
        <begin position="107"/>
        <end position="152"/>
    </location>
</feature>
<dbReference type="InterPro" id="IPR046341">
    <property type="entry name" value="SET_dom_sf"/>
</dbReference>
<dbReference type="CDD" id="cd08161">
    <property type="entry name" value="SET"/>
    <property type="match status" value="1"/>
</dbReference>
<protein>
    <recommendedName>
        <fullName evidence="4">SET domain-containing protein</fullName>
    </recommendedName>
</protein>
<feature type="compositionally biased region" description="Acidic residues" evidence="1">
    <location>
        <begin position="336"/>
        <end position="354"/>
    </location>
</feature>
<keyword evidence="3" id="KW-1185">Reference proteome</keyword>
<evidence type="ECO:0008006" key="4">
    <source>
        <dbReference type="Google" id="ProtNLM"/>
    </source>
</evidence>
<dbReference type="EMBL" id="PGGS01000300">
    <property type="protein sequence ID" value="PNH05505.1"/>
    <property type="molecule type" value="Genomic_DNA"/>
</dbReference>
<reference evidence="2 3" key="1">
    <citation type="journal article" date="2017" name="Mol. Biol. Evol.">
        <title>The 4-celled Tetrabaena socialis nuclear genome reveals the essential components for genetic control of cell number at the origin of multicellularity in the volvocine lineage.</title>
        <authorList>
            <person name="Featherston J."/>
            <person name="Arakaki Y."/>
            <person name="Hanschen E.R."/>
            <person name="Ferris P.J."/>
            <person name="Michod R.E."/>
            <person name="Olson B.J.S.C."/>
            <person name="Nozaki H."/>
            <person name="Durand P.M."/>
        </authorList>
    </citation>
    <scope>NUCLEOTIDE SEQUENCE [LARGE SCALE GENOMIC DNA]</scope>
    <source>
        <strain evidence="2 3">NIES-571</strain>
    </source>
</reference>
<feature type="non-terminal residue" evidence="2">
    <location>
        <position position="1073"/>
    </location>
</feature>
<feature type="compositionally biased region" description="Gly residues" evidence="1">
    <location>
        <begin position="110"/>
        <end position="122"/>
    </location>
</feature>
<proteinExistence type="predicted"/>
<comment type="caution">
    <text evidence="2">The sequence shown here is derived from an EMBL/GenBank/DDBJ whole genome shotgun (WGS) entry which is preliminary data.</text>
</comment>
<feature type="compositionally biased region" description="Low complexity" evidence="1">
    <location>
        <begin position="431"/>
        <end position="467"/>
    </location>
</feature>
<name>A0A2J7ZZ09_9CHLO</name>
<organism evidence="2 3">
    <name type="scientific">Tetrabaena socialis</name>
    <dbReference type="NCBI Taxonomy" id="47790"/>
    <lineage>
        <taxon>Eukaryota</taxon>
        <taxon>Viridiplantae</taxon>
        <taxon>Chlorophyta</taxon>
        <taxon>core chlorophytes</taxon>
        <taxon>Chlorophyceae</taxon>
        <taxon>CS clade</taxon>
        <taxon>Chlamydomonadales</taxon>
        <taxon>Tetrabaenaceae</taxon>
        <taxon>Tetrabaena</taxon>
    </lineage>
</organism>
<gene>
    <name evidence="2" type="ORF">TSOC_008228</name>
</gene>
<feature type="compositionally biased region" description="Low complexity" evidence="1">
    <location>
        <begin position="475"/>
        <end position="504"/>
    </location>
</feature>
<dbReference type="Proteomes" id="UP000236333">
    <property type="component" value="Unassembled WGS sequence"/>
</dbReference>
<sequence>MRDPPAGVFSSVLSPRDSAWAITLVAGARGGGRQEFKCRIAQNGSKPEFRLGGVSALLRLYGARAGDVLVFRPVPGRPAAFAVRDVPAAAAATAQVAAIAAGAASSAPGPGAGAATGSGLGPAGQQAAGQHKEAAGGDGDGDKDSRGKARAEAVLAAGGRAAAAAAGPGRDAGRSKELSPYDVRMGRMVVPRPMVTPPAGIFSDVMATPEPSRFVTLLPATPGFEHLEVKMRLVRHGWMGLRLGRMAALFRHLGAAAGDMLVFRSVPGRAATFAVSHVPAAAAAARPGDGPSLAHAAGEAGGCQGSGEEEELKSSPSSEGREGEELEAGASSSSSEGEEDEVVGSSSEEQEEEDRGSLSSSSEGGEEGEEVGGSSSSSEGGGEEVAMLSSEGQREEVGGSTSSAEEEDEGAEDLGGRAALRNAGPEPSQLGGPTAAAGGEASGGAAAAAATCPPLAAAAAGAADSGPPRIPPCPAVAAAAAPPHAPATQPQQPGASASRLRTPASPTPPPSLRPPKPLPASSLTAAHLRGCELRPRCPPTSAPDPAPPLAPGELRLCGLTFHPGLAPIVRGAMAAWEASLPPSLRGAGLADADPASQQLRLPAPSLALLAAHRVPPFIVAADTAQLLGLAAEWGAPLPYSAVQRSRLLAAGRDHARGGAGLFAAGPIKRGCALAVVGGYVMGGEEEAALELRGFRNCGEGAAAELLARAGGQADRVPCGWRLLEGALRLPLEGGLALLAAHRVPPFIVAADTAQLLGLAAEWGAPLPYSAVQRSRLLAARLDPARGGAGLFAAGPIKRGCALAVVGGYVMGGEEAAALELRGFRNCGEGAAAELLARAGGQVDRVPCGWRLLEGALRLPLEGGSLGAVWGLGGEGVEGERGGVCTYAGGMGAGPRQGSRGWEECGDVPVPGRWALSMLGYGNLAALVNDPRAQPRGWEEGHDVEGEAAAGGANCAVVPVVVRGVGLPVLVALRDVAPGQQLLRDYGAAWWRGHEAAWGVAEHAGLRAAAVMHPRGALEGLAPQHEGPGEGPGGDQGCRGAAAATGGGSCGGRQRAGTEDGGGCGARVGRAWER</sequence>
<feature type="region of interest" description="Disordered" evidence="1">
    <location>
        <begin position="284"/>
        <end position="522"/>
    </location>
</feature>
<feature type="compositionally biased region" description="Basic and acidic residues" evidence="1">
    <location>
        <begin position="130"/>
        <end position="151"/>
    </location>
</feature>
<feature type="region of interest" description="Disordered" evidence="1">
    <location>
        <begin position="1018"/>
        <end position="1073"/>
    </location>
</feature>
<evidence type="ECO:0000313" key="2">
    <source>
        <dbReference type="EMBL" id="PNH05505.1"/>
    </source>
</evidence>
<dbReference type="AlphaFoldDB" id="A0A2J7ZZ09"/>